<feature type="signal peptide" evidence="1">
    <location>
        <begin position="1"/>
        <end position="21"/>
    </location>
</feature>
<dbReference type="EMBL" id="CP073100">
    <property type="protein sequence ID" value="QUE53113.1"/>
    <property type="molecule type" value="Genomic_DNA"/>
</dbReference>
<feature type="chain" id="PRO_5037767476" description="Trimeric autotransporter adhesin YadA-like head domain-containing protein" evidence="1">
    <location>
        <begin position="22"/>
        <end position="604"/>
    </location>
</feature>
<protein>
    <recommendedName>
        <fullName evidence="4">Trimeric autotransporter adhesin YadA-like head domain-containing protein</fullName>
    </recommendedName>
</protein>
<keyword evidence="1" id="KW-0732">Signal</keyword>
<dbReference type="RefSeq" id="WP_211634457.1">
    <property type="nucleotide sequence ID" value="NZ_CP073100.1"/>
</dbReference>
<proteinExistence type="predicted"/>
<evidence type="ECO:0008006" key="4">
    <source>
        <dbReference type="Google" id="ProtNLM"/>
    </source>
</evidence>
<keyword evidence="3" id="KW-1185">Reference proteome</keyword>
<sequence>MKTRLFSFLPLVFTAALSTLATGTNINVTDGLNTGANNVVDTTEKSIAIGNYNTASGSSIAGGIKWMSDTTTTPNCVASGNSIAMGIYNTASGSSIAIGAPDSGDAAMNPNNVASVSSIAVGTHVSATNYSAAIGEYQANLGWASGTFGSNQTIDPDSYAAFALGYENHILSSLGLVTGQNNTMEYESGSFIAGQNNAIYTESGHTYSGSGNLLLGQSNTLTKTANGPNGTILIGTYNETSDSGAIAIGRGNLAQAETITLGHFNATVSGATLIVGNGTSTSSGDRSNALVVLNNGNVVISGSLTVGGYSAVTTNYLSTNKYLKQAWGSGATTNGTGLLAIGDWASSEGSSSIAIGHGTGATSGGIAIGDAAGASAVGSMAIQASNAFGDYSFAAGGSNSTGDYSSALSGGYAPGTAAFAVAGGQAYGEASTALSAGTANGDGAIAIGGVDVLSYIANTAEGDGSVAIGGYQNIANGKYSFASGYKLTTEALAQTALGSRNLSAGGLLTAANHTSWVNTEALFELGNGNPGASPAEYSNAITTLKNGRTTLTNKFWSSSAPLDTPSDATASSHGDALVVEGHTRLKGRVLLDEAQGDISMGIYE</sequence>
<reference evidence="2" key="1">
    <citation type="submission" date="2021-04" db="EMBL/GenBank/DDBJ databases">
        <title>Luteolibacter sp. 32A isolated from the skin of an Anderson's salamander (Ambystoma andersonii).</title>
        <authorList>
            <person name="Spergser J."/>
            <person name="Busse H.-J."/>
        </authorList>
    </citation>
    <scope>NUCLEOTIDE SEQUENCE</scope>
    <source>
        <strain evidence="2">32A</strain>
    </source>
</reference>
<organism evidence="2 3">
    <name type="scientific">Luteolibacter ambystomatis</name>
    <dbReference type="NCBI Taxonomy" id="2824561"/>
    <lineage>
        <taxon>Bacteria</taxon>
        <taxon>Pseudomonadati</taxon>
        <taxon>Verrucomicrobiota</taxon>
        <taxon>Verrucomicrobiia</taxon>
        <taxon>Verrucomicrobiales</taxon>
        <taxon>Verrucomicrobiaceae</taxon>
        <taxon>Luteolibacter</taxon>
    </lineage>
</organism>
<dbReference type="AlphaFoldDB" id="A0A975J303"/>
<evidence type="ECO:0000313" key="2">
    <source>
        <dbReference type="EMBL" id="QUE53113.1"/>
    </source>
</evidence>
<dbReference type="Gene3D" id="2.150.10.10">
    <property type="entry name" value="Serralysin-like metalloprotease, C-terminal"/>
    <property type="match status" value="2"/>
</dbReference>
<dbReference type="KEGG" id="lamb:KBB96_09495"/>
<gene>
    <name evidence="2" type="ORF">KBB96_09495</name>
</gene>
<evidence type="ECO:0000256" key="1">
    <source>
        <dbReference type="SAM" id="SignalP"/>
    </source>
</evidence>
<dbReference type="Proteomes" id="UP000676169">
    <property type="component" value="Chromosome"/>
</dbReference>
<dbReference type="InterPro" id="IPR011049">
    <property type="entry name" value="Serralysin-like_metalloprot_C"/>
</dbReference>
<evidence type="ECO:0000313" key="3">
    <source>
        <dbReference type="Proteomes" id="UP000676169"/>
    </source>
</evidence>
<name>A0A975J303_9BACT</name>
<accession>A0A975J303</accession>